<evidence type="ECO:0000313" key="1">
    <source>
        <dbReference type="EMBL" id="PCK21866.1"/>
    </source>
</evidence>
<dbReference type="AlphaFoldDB" id="A0A2A5IXM8"/>
<evidence type="ECO:0000313" key="2">
    <source>
        <dbReference type="Proteomes" id="UP000228754"/>
    </source>
</evidence>
<reference evidence="1 2" key="1">
    <citation type="submission" date="2017-06" db="EMBL/GenBank/DDBJ databases">
        <title>Draft Genome Sequence of Bacillus sp Strain 36R Isolated from saline sediment at Atanasia, Sonora, Mexico.</title>
        <authorList>
            <person name="Sanchez Diaz R."/>
            <person name="Quiroz Macias M.E."/>
            <person name="Ibarra Gamez J.C."/>
            <person name="Enciso Ibarra J."/>
            <person name="Gomez Gil B."/>
            <person name="Galaviz Silva L."/>
        </authorList>
    </citation>
    <scope>NUCLEOTIDE SEQUENCE [LARGE SCALE GENOMIC DNA]</scope>
    <source>
        <strain evidence="1 2">36R_ATNSAL</strain>
    </source>
</reference>
<evidence type="ECO:0008006" key="3">
    <source>
        <dbReference type="Google" id="ProtNLM"/>
    </source>
</evidence>
<organism evidence="1 2">
    <name type="scientific">Bacillus pumilus</name>
    <name type="common">Bacillus mesentericus</name>
    <dbReference type="NCBI Taxonomy" id="1408"/>
    <lineage>
        <taxon>Bacteria</taxon>
        <taxon>Bacillati</taxon>
        <taxon>Bacillota</taxon>
        <taxon>Bacilli</taxon>
        <taxon>Bacillales</taxon>
        <taxon>Bacillaceae</taxon>
        <taxon>Bacillus</taxon>
    </lineage>
</organism>
<dbReference type="OrthoDB" id="2898431at2"/>
<protein>
    <recommendedName>
        <fullName evidence="3">Ead/Ea22-like family protein</fullName>
    </recommendedName>
</protein>
<dbReference type="Proteomes" id="UP000228754">
    <property type="component" value="Unassembled WGS sequence"/>
</dbReference>
<accession>A0A2A5IXM8</accession>
<sequence length="105" mass="12128">MKLEEIRQRADAATEGEWCEGYNHYVLIDNFKGSYQTFSVATCTRKEDTEFIAHARQDIPWLISEIDRLNSGIDSVIYDLRNEDTNDPYVLDQVIQNLVTVLNGK</sequence>
<name>A0A2A5IXM8_BACPU</name>
<proteinExistence type="predicted"/>
<dbReference type="EMBL" id="NKHG01000043">
    <property type="protein sequence ID" value="PCK21866.1"/>
    <property type="molecule type" value="Genomic_DNA"/>
</dbReference>
<gene>
    <name evidence="1" type="ORF">CEY02_06540</name>
</gene>
<comment type="caution">
    <text evidence="1">The sequence shown here is derived from an EMBL/GenBank/DDBJ whole genome shotgun (WGS) entry which is preliminary data.</text>
</comment>